<evidence type="ECO:0000313" key="1">
    <source>
        <dbReference type="EMBL" id="KAH8997230.1"/>
    </source>
</evidence>
<comment type="caution">
    <text evidence="1">The sequence shown here is derived from an EMBL/GenBank/DDBJ whole genome shotgun (WGS) entry which is preliminary data.</text>
</comment>
<reference evidence="1" key="1">
    <citation type="submission" date="2022-01" db="EMBL/GenBank/DDBJ databases">
        <title>Comparative genomics reveals a dynamic genome evolution in the ectomycorrhizal milk-cap (Lactarius) mushrooms.</title>
        <authorList>
            <consortium name="DOE Joint Genome Institute"/>
            <person name="Lebreton A."/>
            <person name="Tang N."/>
            <person name="Kuo A."/>
            <person name="LaButti K."/>
            <person name="Drula E."/>
            <person name="Barry K."/>
            <person name="Clum A."/>
            <person name="Lipzen A."/>
            <person name="Mousain D."/>
            <person name="Ng V."/>
            <person name="Wang R."/>
            <person name="Wang X."/>
            <person name="Dai Y."/>
            <person name="Henrissat B."/>
            <person name="Grigoriev I.V."/>
            <person name="Guerin-Laguette A."/>
            <person name="Yu F."/>
            <person name="Martin F.M."/>
        </authorList>
    </citation>
    <scope>NUCLEOTIDE SEQUENCE</scope>
    <source>
        <strain evidence="1">QP</strain>
    </source>
</reference>
<protein>
    <submittedName>
        <fullName evidence="1">Uncharacterized protein</fullName>
    </submittedName>
</protein>
<evidence type="ECO:0000313" key="2">
    <source>
        <dbReference type="Proteomes" id="UP001201163"/>
    </source>
</evidence>
<organism evidence="1 2">
    <name type="scientific">Lactarius akahatsu</name>
    <dbReference type="NCBI Taxonomy" id="416441"/>
    <lineage>
        <taxon>Eukaryota</taxon>
        <taxon>Fungi</taxon>
        <taxon>Dikarya</taxon>
        <taxon>Basidiomycota</taxon>
        <taxon>Agaricomycotina</taxon>
        <taxon>Agaricomycetes</taxon>
        <taxon>Russulales</taxon>
        <taxon>Russulaceae</taxon>
        <taxon>Lactarius</taxon>
    </lineage>
</organism>
<gene>
    <name evidence="1" type="ORF">EDB92DRAFT_1393666</name>
</gene>
<dbReference type="Proteomes" id="UP001201163">
    <property type="component" value="Unassembled WGS sequence"/>
</dbReference>
<sequence length="131" mass="15140">MMYHSLASEFLSLLQFWNLSNEEVKMADNYFPVLKNHPPETWFDQGIEFGGGQAFTVGSEGHERNKKHILRACHYLDTVLGSEIPRARGGIFAPTQGWQRAWVGLAYSKPLFLYFRMRLNTLANVLKICWM</sequence>
<name>A0AAD4QG93_9AGAM</name>
<proteinExistence type="predicted"/>
<dbReference type="EMBL" id="JAKELL010000007">
    <property type="protein sequence ID" value="KAH8997230.1"/>
    <property type="molecule type" value="Genomic_DNA"/>
</dbReference>
<accession>A0AAD4QG93</accession>
<dbReference type="AlphaFoldDB" id="A0AAD4QG93"/>
<keyword evidence="2" id="KW-1185">Reference proteome</keyword>